<proteinExistence type="predicted"/>
<dbReference type="Proteomes" id="UP000035680">
    <property type="component" value="Unassembled WGS sequence"/>
</dbReference>
<reference evidence="2" key="2">
    <citation type="submission" date="2015-08" db="UniProtKB">
        <authorList>
            <consortium name="WormBaseParasite"/>
        </authorList>
    </citation>
    <scope>IDENTIFICATION</scope>
</reference>
<evidence type="ECO:0000313" key="1">
    <source>
        <dbReference type="Proteomes" id="UP000035680"/>
    </source>
</evidence>
<sequence length="211" mass="25713">MNNALYYIKICNNDGEMFHKDRIHVKTMNNFFFNIFCEYIDFDNSYERNCYIKFTKCMSQIIESNILFNSQRLSARIRQKRKRNKIKVSDKKLIFWTLKINELISQFNYEEQLLEHEGYQEYKLFNFLRTTIPLNHRFFFPTEYTATSLPKQLFSFCKLMKIEKIFCSIGNARQLLNEIFIDNQTGLYCAYVENEIIWREKNFESILIKYI</sequence>
<dbReference type="AlphaFoldDB" id="A0A0K0FJL8"/>
<protein>
    <submittedName>
        <fullName evidence="2">Uncharacterized protein</fullName>
    </submittedName>
</protein>
<keyword evidence="1" id="KW-1185">Reference proteome</keyword>
<organism evidence="1 2">
    <name type="scientific">Strongyloides venezuelensis</name>
    <name type="common">Threadworm</name>
    <dbReference type="NCBI Taxonomy" id="75913"/>
    <lineage>
        <taxon>Eukaryota</taxon>
        <taxon>Metazoa</taxon>
        <taxon>Ecdysozoa</taxon>
        <taxon>Nematoda</taxon>
        <taxon>Chromadorea</taxon>
        <taxon>Rhabditida</taxon>
        <taxon>Tylenchina</taxon>
        <taxon>Panagrolaimomorpha</taxon>
        <taxon>Strongyloidoidea</taxon>
        <taxon>Strongyloididae</taxon>
        <taxon>Strongyloides</taxon>
    </lineage>
</organism>
<accession>A0A0K0FJL8</accession>
<name>A0A0K0FJL8_STRVS</name>
<dbReference type="WBParaSite" id="SVE_0909300.1">
    <property type="protein sequence ID" value="SVE_0909300.1"/>
    <property type="gene ID" value="SVE_0909300"/>
</dbReference>
<reference evidence="1" key="1">
    <citation type="submission" date="2014-07" db="EMBL/GenBank/DDBJ databases">
        <authorList>
            <person name="Martin A.A"/>
            <person name="De Silva N."/>
        </authorList>
    </citation>
    <scope>NUCLEOTIDE SEQUENCE</scope>
</reference>
<evidence type="ECO:0000313" key="2">
    <source>
        <dbReference type="WBParaSite" id="SVE_0909300.1"/>
    </source>
</evidence>